<proteinExistence type="predicted"/>
<comment type="caution">
    <text evidence="2">The sequence shown here is derived from an EMBL/GenBank/DDBJ whole genome shotgun (WGS) entry which is preliminary data.</text>
</comment>
<evidence type="ECO:0000313" key="3">
    <source>
        <dbReference type="Proteomes" id="UP000434639"/>
    </source>
</evidence>
<dbReference type="Pfam" id="PF07238">
    <property type="entry name" value="PilZ"/>
    <property type="match status" value="1"/>
</dbReference>
<dbReference type="EMBL" id="WMIB01000020">
    <property type="protein sequence ID" value="MTH54911.1"/>
    <property type="molecule type" value="Genomic_DNA"/>
</dbReference>
<protein>
    <recommendedName>
        <fullName evidence="1">PilZ domain-containing protein</fullName>
    </recommendedName>
</protein>
<dbReference type="Gene3D" id="2.40.10.220">
    <property type="entry name" value="predicted glycosyltransferase like domains"/>
    <property type="match status" value="1"/>
</dbReference>
<accession>A0A7X2S822</accession>
<dbReference type="SUPFAM" id="SSF141371">
    <property type="entry name" value="PilZ domain-like"/>
    <property type="match status" value="1"/>
</dbReference>
<evidence type="ECO:0000313" key="2">
    <source>
        <dbReference type="EMBL" id="MTH54911.1"/>
    </source>
</evidence>
<reference evidence="2 3" key="1">
    <citation type="journal article" date="2017" name="Int. J. Syst. Evol. Microbiol.">
        <title>Bacillus mangrovi sp. nov., isolated from a sediment sample from a mangrove forest.</title>
        <authorList>
            <person name="Gupta V."/>
            <person name="Singh P.K."/>
            <person name="Korpole S."/>
            <person name="Tanuku N.R.S."/>
            <person name="Pinnaka A.K."/>
        </authorList>
    </citation>
    <scope>NUCLEOTIDE SEQUENCE [LARGE SCALE GENOMIC DNA]</scope>
    <source>
        <strain evidence="2 3">KCTC 33872</strain>
    </source>
</reference>
<dbReference type="GO" id="GO:0035438">
    <property type="term" value="F:cyclic-di-GMP binding"/>
    <property type="evidence" value="ECO:0007669"/>
    <property type="project" value="InterPro"/>
</dbReference>
<keyword evidence="3" id="KW-1185">Reference proteome</keyword>
<organism evidence="2 3">
    <name type="scientific">Metabacillus mangrovi</name>
    <dbReference type="NCBI Taxonomy" id="1491830"/>
    <lineage>
        <taxon>Bacteria</taxon>
        <taxon>Bacillati</taxon>
        <taxon>Bacillota</taxon>
        <taxon>Bacilli</taxon>
        <taxon>Bacillales</taxon>
        <taxon>Bacillaceae</taxon>
        <taxon>Metabacillus</taxon>
    </lineage>
</organism>
<dbReference type="AlphaFoldDB" id="A0A7X2S822"/>
<dbReference type="Proteomes" id="UP000434639">
    <property type="component" value="Unassembled WGS sequence"/>
</dbReference>
<evidence type="ECO:0000259" key="1">
    <source>
        <dbReference type="Pfam" id="PF07238"/>
    </source>
</evidence>
<dbReference type="InterPro" id="IPR009875">
    <property type="entry name" value="PilZ_domain"/>
</dbReference>
<dbReference type="OrthoDB" id="2868145at2"/>
<feature type="domain" description="PilZ" evidence="1">
    <location>
        <begin position="77"/>
        <end position="176"/>
    </location>
</feature>
<name>A0A7X2S822_9BACI</name>
<dbReference type="RefSeq" id="WP_155113423.1">
    <property type="nucleotide sequence ID" value="NZ_WMIB01000020.1"/>
</dbReference>
<gene>
    <name evidence="2" type="ORF">GKZ89_16025</name>
</gene>
<sequence>MEYMTIINKDHQSFSAALHYIEGELMNIVVKNLDGIELGGRLICKFENRTFSAYVLKIENYNLYLYVPIQEEKAPNDRRRFFRHSCQLTGKLADRGKELVEITIIDISLNGFGFITDRPLDQEAAYTLTVTLEGGETLQTNVSIQNQTSLPASLRRYGSQIQAITEDGLLALRKYLLHQQLTTVE</sequence>